<proteinExistence type="predicted"/>
<evidence type="ECO:0000256" key="1">
    <source>
        <dbReference type="SAM" id="MobiDB-lite"/>
    </source>
</evidence>
<keyword evidence="3" id="KW-1185">Reference proteome</keyword>
<feature type="compositionally biased region" description="Polar residues" evidence="1">
    <location>
        <begin position="22"/>
        <end position="32"/>
    </location>
</feature>
<reference evidence="2 3" key="1">
    <citation type="submission" date="2024-01" db="EMBL/GenBank/DDBJ databases">
        <title>The genomes of 5 underutilized Papilionoideae crops provide insights into root nodulation and disease resistanc.</title>
        <authorList>
            <person name="Jiang F."/>
        </authorList>
    </citation>
    <scope>NUCLEOTIDE SEQUENCE [LARGE SCALE GENOMIC DNA]</scope>
    <source>
        <strain evidence="2">DUOXIRENSHENG_FW03</strain>
        <tissue evidence="2">Leaves</tissue>
    </source>
</reference>
<dbReference type="AlphaFoldDB" id="A0AAN9S4Q3"/>
<comment type="caution">
    <text evidence="2">The sequence shown here is derived from an EMBL/GenBank/DDBJ whole genome shotgun (WGS) entry which is preliminary data.</text>
</comment>
<protein>
    <submittedName>
        <fullName evidence="2">Uncharacterized protein</fullName>
    </submittedName>
</protein>
<evidence type="ECO:0000313" key="2">
    <source>
        <dbReference type="EMBL" id="KAK7387573.1"/>
    </source>
</evidence>
<evidence type="ECO:0000313" key="3">
    <source>
        <dbReference type="Proteomes" id="UP001386955"/>
    </source>
</evidence>
<dbReference type="Proteomes" id="UP001386955">
    <property type="component" value="Unassembled WGS sequence"/>
</dbReference>
<dbReference type="EMBL" id="JAYMYS010000007">
    <property type="protein sequence ID" value="KAK7387573.1"/>
    <property type="molecule type" value="Genomic_DNA"/>
</dbReference>
<sequence length="73" mass="8091">MTRRANSGTAASTAAKAVQDTVKLNNENWLKPSSSRSASKRARTSSSGLSSSFLFSCGRSWWLWFEFDVRKGE</sequence>
<organism evidence="2 3">
    <name type="scientific">Psophocarpus tetragonolobus</name>
    <name type="common">Winged bean</name>
    <name type="synonym">Dolichos tetragonolobus</name>
    <dbReference type="NCBI Taxonomy" id="3891"/>
    <lineage>
        <taxon>Eukaryota</taxon>
        <taxon>Viridiplantae</taxon>
        <taxon>Streptophyta</taxon>
        <taxon>Embryophyta</taxon>
        <taxon>Tracheophyta</taxon>
        <taxon>Spermatophyta</taxon>
        <taxon>Magnoliopsida</taxon>
        <taxon>eudicotyledons</taxon>
        <taxon>Gunneridae</taxon>
        <taxon>Pentapetalae</taxon>
        <taxon>rosids</taxon>
        <taxon>fabids</taxon>
        <taxon>Fabales</taxon>
        <taxon>Fabaceae</taxon>
        <taxon>Papilionoideae</taxon>
        <taxon>50 kb inversion clade</taxon>
        <taxon>NPAAA clade</taxon>
        <taxon>indigoferoid/millettioid clade</taxon>
        <taxon>Phaseoleae</taxon>
        <taxon>Psophocarpus</taxon>
    </lineage>
</organism>
<feature type="region of interest" description="Disordered" evidence="1">
    <location>
        <begin position="1"/>
        <end position="50"/>
    </location>
</feature>
<gene>
    <name evidence="2" type="ORF">VNO78_28473</name>
</gene>
<feature type="compositionally biased region" description="Polar residues" evidence="1">
    <location>
        <begin position="1"/>
        <end position="12"/>
    </location>
</feature>
<name>A0AAN9S4Q3_PSOTE</name>
<accession>A0AAN9S4Q3</accession>